<feature type="compositionally biased region" description="Basic and acidic residues" evidence="5">
    <location>
        <begin position="324"/>
        <end position="336"/>
    </location>
</feature>
<feature type="domain" description="RETREG1-3/ARL6IP-like N-terminal reticulon-homology" evidence="7">
    <location>
        <begin position="41"/>
        <end position="215"/>
    </location>
</feature>
<evidence type="ECO:0000313" key="8">
    <source>
        <dbReference type="EMBL" id="GFG33990.1"/>
    </source>
</evidence>
<dbReference type="PANTHER" id="PTHR20952:SF4">
    <property type="entry name" value="RETICULOPHAGY REGULATOR 2"/>
    <property type="match status" value="1"/>
</dbReference>
<feature type="transmembrane region" description="Helical" evidence="6">
    <location>
        <begin position="82"/>
        <end position="100"/>
    </location>
</feature>
<keyword evidence="4 6" id="KW-0472">Membrane</keyword>
<evidence type="ECO:0000256" key="3">
    <source>
        <dbReference type="ARBA" id="ARBA00022989"/>
    </source>
</evidence>
<feature type="region of interest" description="Disordered" evidence="5">
    <location>
        <begin position="256"/>
        <end position="346"/>
    </location>
</feature>
<name>A0A6L2PQZ0_COPFO</name>
<proteinExistence type="predicted"/>
<gene>
    <name evidence="8" type="ORF">Cfor_07529</name>
</gene>
<reference evidence="9" key="1">
    <citation type="submission" date="2020-01" db="EMBL/GenBank/DDBJ databases">
        <title>Draft genome sequence of the Termite Coptotermes fromosanus.</title>
        <authorList>
            <person name="Itakura S."/>
            <person name="Yosikawa Y."/>
            <person name="Umezawa K."/>
        </authorList>
    </citation>
    <scope>NUCLEOTIDE SEQUENCE [LARGE SCALE GENOMIC DNA]</scope>
</reference>
<dbReference type="GO" id="GO:0005783">
    <property type="term" value="C:endoplasmic reticulum"/>
    <property type="evidence" value="ECO:0007669"/>
    <property type="project" value="UniProtKB-ARBA"/>
</dbReference>
<feature type="transmembrane region" description="Helical" evidence="6">
    <location>
        <begin position="161"/>
        <end position="181"/>
    </location>
</feature>
<comment type="subcellular location">
    <subcellularLocation>
        <location evidence="1">Membrane</location>
        <topology evidence="1">Multi-pass membrane protein</topology>
    </subcellularLocation>
</comment>
<dbReference type="Pfam" id="PF24456">
    <property type="entry name" value="RHD_RETREG1-3"/>
    <property type="match status" value="1"/>
</dbReference>
<dbReference type="InterPro" id="IPR057282">
    <property type="entry name" value="RETREG1-3-like_RHD"/>
</dbReference>
<dbReference type="PANTHER" id="PTHR20952">
    <property type="entry name" value="ADP-RIBOSYLATION-LIKE FACTOR 6-INTERACTING PROTEIN"/>
    <property type="match status" value="1"/>
</dbReference>
<feature type="compositionally biased region" description="Polar residues" evidence="5">
    <location>
        <begin position="280"/>
        <end position="291"/>
    </location>
</feature>
<evidence type="ECO:0000256" key="1">
    <source>
        <dbReference type="ARBA" id="ARBA00004141"/>
    </source>
</evidence>
<dbReference type="EMBL" id="BLKM01011693">
    <property type="protein sequence ID" value="GFG33990.1"/>
    <property type="molecule type" value="Genomic_DNA"/>
</dbReference>
<dbReference type="GO" id="GO:0016020">
    <property type="term" value="C:membrane"/>
    <property type="evidence" value="ECO:0007669"/>
    <property type="project" value="UniProtKB-SubCell"/>
</dbReference>
<evidence type="ECO:0000313" key="9">
    <source>
        <dbReference type="Proteomes" id="UP000502823"/>
    </source>
</evidence>
<evidence type="ECO:0000256" key="6">
    <source>
        <dbReference type="SAM" id="Phobius"/>
    </source>
</evidence>
<protein>
    <recommendedName>
        <fullName evidence="7">RETREG1-3/ARL6IP-like N-terminal reticulon-homology domain-containing protein</fullName>
    </recommendedName>
</protein>
<comment type="caution">
    <text evidence="8">The sequence shown here is derived from an EMBL/GenBank/DDBJ whole genome shotgun (WGS) entry which is preliminary data.</text>
</comment>
<organism evidence="8 9">
    <name type="scientific">Coptotermes formosanus</name>
    <name type="common">Formosan subterranean termite</name>
    <dbReference type="NCBI Taxonomy" id="36987"/>
    <lineage>
        <taxon>Eukaryota</taxon>
        <taxon>Metazoa</taxon>
        <taxon>Ecdysozoa</taxon>
        <taxon>Arthropoda</taxon>
        <taxon>Hexapoda</taxon>
        <taxon>Insecta</taxon>
        <taxon>Pterygota</taxon>
        <taxon>Neoptera</taxon>
        <taxon>Polyneoptera</taxon>
        <taxon>Dictyoptera</taxon>
        <taxon>Blattodea</taxon>
        <taxon>Blattoidea</taxon>
        <taxon>Termitoidae</taxon>
        <taxon>Rhinotermitidae</taxon>
        <taxon>Coptotermes</taxon>
    </lineage>
</organism>
<keyword evidence="2 6" id="KW-0812">Transmembrane</keyword>
<keyword evidence="9" id="KW-1185">Reference proteome</keyword>
<dbReference type="Proteomes" id="UP000502823">
    <property type="component" value="Unassembled WGS sequence"/>
</dbReference>
<evidence type="ECO:0000256" key="4">
    <source>
        <dbReference type="ARBA" id="ARBA00023136"/>
    </source>
</evidence>
<dbReference type="InParanoid" id="A0A6L2PQZ0"/>
<feature type="transmembrane region" description="Helical" evidence="6">
    <location>
        <begin position="187"/>
        <end position="205"/>
    </location>
</feature>
<feature type="transmembrane region" description="Helical" evidence="6">
    <location>
        <begin position="58"/>
        <end position="76"/>
    </location>
</feature>
<feature type="region of interest" description="Disordered" evidence="5">
    <location>
        <begin position="432"/>
        <end position="470"/>
    </location>
</feature>
<dbReference type="AlphaFoldDB" id="A0A6L2PQZ0"/>
<accession>A0A6L2PQZ0</accession>
<feature type="compositionally biased region" description="Basic and acidic residues" evidence="5">
    <location>
        <begin position="438"/>
        <end position="454"/>
    </location>
</feature>
<evidence type="ECO:0000259" key="7">
    <source>
        <dbReference type="Pfam" id="PF24456"/>
    </source>
</evidence>
<sequence length="470" mass="52954">MAYVRRMTDWFSRVFRWKFRGYETAVHIVTEEEHLTRALRRFEPYVIKLQRVLIWENPLLSILCVLVVNILFWLAVNFECRFYGFVFWTILIGCLYDMWVQRIWPEISVPVAGRSQSTGDRTAVHPSVLSVPEISHYLSEAHMLLKDYYIWLKTLRGDQPGVFCCGMSCCFFGLTLIGRAIPGTVIAYFFIMLFMIGPGICIHLLPSSVFEKLRNLRTLFKTRGKDTDSEVDEYLPEQTGENLALLQLAVEPVDFDKDEDQERSLTGTEDFTFDTETGDSSATQTSFTTGMSIMPSHDEGSTDGLDVSEFDLAASPDSPPQQQKKSDALQHTKQTLDPDFSESDEEDTAGIHFQSSHFNGDSSDEEEKAFTQGLTFSEATQLPQNQSSVKDTSQLAPAGFGGMLTSSVMHAVSKTIPTLGVVGQSLLSTVVTSGTKQQELKKQGVSQRYERMYSDDSEDDFEMVSQDDLS</sequence>
<evidence type="ECO:0000256" key="2">
    <source>
        <dbReference type="ARBA" id="ARBA00022692"/>
    </source>
</evidence>
<dbReference type="OrthoDB" id="10029527at2759"/>
<dbReference type="InterPro" id="IPR052114">
    <property type="entry name" value="ER_autophagy_membrane_reg"/>
</dbReference>
<keyword evidence="3 6" id="KW-1133">Transmembrane helix</keyword>
<evidence type="ECO:0000256" key="5">
    <source>
        <dbReference type="SAM" id="MobiDB-lite"/>
    </source>
</evidence>